<feature type="compositionally biased region" description="Basic and acidic residues" evidence="1">
    <location>
        <begin position="78"/>
        <end position="88"/>
    </location>
</feature>
<dbReference type="EMBL" id="FNKQ01000003">
    <property type="protein sequence ID" value="SDQ85254.1"/>
    <property type="molecule type" value="Genomic_DNA"/>
</dbReference>
<organism evidence="3 4">
    <name type="scientific">Halopelagius longus</name>
    <dbReference type="NCBI Taxonomy" id="1236180"/>
    <lineage>
        <taxon>Archaea</taxon>
        <taxon>Methanobacteriati</taxon>
        <taxon>Methanobacteriota</taxon>
        <taxon>Stenosarchaea group</taxon>
        <taxon>Halobacteria</taxon>
        <taxon>Halobacteriales</taxon>
        <taxon>Haloferacaceae</taxon>
    </lineage>
</organism>
<dbReference type="Proteomes" id="UP000199289">
    <property type="component" value="Unassembled WGS sequence"/>
</dbReference>
<feature type="region of interest" description="Disordered" evidence="1">
    <location>
        <begin position="75"/>
        <end position="96"/>
    </location>
</feature>
<reference evidence="2 5" key="3">
    <citation type="submission" date="2018-07" db="EMBL/GenBank/DDBJ databases">
        <title>Genome sequence of extremly halophilic archaeon Halopelagius longus strain BC12-B1.</title>
        <authorList>
            <person name="Zhang X."/>
        </authorList>
    </citation>
    <scope>NUCLEOTIDE SEQUENCE [LARGE SCALE GENOMIC DNA]</scope>
    <source>
        <strain evidence="2 5">BC12-B1</strain>
    </source>
</reference>
<evidence type="ECO:0000313" key="4">
    <source>
        <dbReference type="Proteomes" id="UP000199289"/>
    </source>
</evidence>
<dbReference type="RefSeq" id="WP_092538296.1">
    <property type="nucleotide sequence ID" value="NZ_FNKQ01000003.1"/>
</dbReference>
<evidence type="ECO:0000256" key="1">
    <source>
        <dbReference type="SAM" id="MobiDB-lite"/>
    </source>
</evidence>
<protein>
    <submittedName>
        <fullName evidence="3">Uncharacterized protein</fullName>
    </submittedName>
</protein>
<name>A0A1H1E9C0_9EURY</name>
<accession>A0A1H1E9C0</accession>
<keyword evidence="5" id="KW-1185">Reference proteome</keyword>
<dbReference type="EMBL" id="QQST01000001">
    <property type="protein sequence ID" value="RDI71659.1"/>
    <property type="molecule type" value="Genomic_DNA"/>
</dbReference>
<dbReference type="Pfam" id="PF25251">
    <property type="entry name" value="DUF7853"/>
    <property type="match status" value="1"/>
</dbReference>
<reference evidence="4" key="2">
    <citation type="submission" date="2016-10" db="EMBL/GenBank/DDBJ databases">
        <authorList>
            <person name="Varghese N."/>
            <person name="Submissions S."/>
        </authorList>
    </citation>
    <scope>NUCLEOTIDE SEQUENCE [LARGE SCALE GENOMIC DNA]</scope>
    <source>
        <strain evidence="4">CGMCC 1.12397</strain>
    </source>
</reference>
<dbReference type="AlphaFoldDB" id="A0A1H1E9C0"/>
<dbReference type="OrthoDB" id="205738at2157"/>
<evidence type="ECO:0000313" key="3">
    <source>
        <dbReference type="EMBL" id="SDQ85254.1"/>
    </source>
</evidence>
<gene>
    <name evidence="2" type="ORF">DWB78_07925</name>
    <name evidence="3" type="ORF">SAMN05216278_2794</name>
</gene>
<sequence>MTAPAHDCPTTLDLNREEAWVLHTALLDTVERELDEGNDAERALTLLFRLEEGKDFDCEQLEYLTSVLRSYIDGSVPPRDRSPARDVLDSVQTALA</sequence>
<evidence type="ECO:0000313" key="2">
    <source>
        <dbReference type="EMBL" id="RDI71659.1"/>
    </source>
</evidence>
<dbReference type="Proteomes" id="UP000255421">
    <property type="component" value="Unassembled WGS sequence"/>
</dbReference>
<proteinExistence type="predicted"/>
<dbReference type="InterPro" id="IPR057175">
    <property type="entry name" value="DUF7853"/>
</dbReference>
<reference evidence="3" key="1">
    <citation type="submission" date="2016-10" db="EMBL/GenBank/DDBJ databases">
        <authorList>
            <person name="de Groot N.N."/>
        </authorList>
    </citation>
    <scope>NUCLEOTIDE SEQUENCE [LARGE SCALE GENOMIC DNA]</scope>
    <source>
        <strain evidence="3">CGMCC 1.12397</strain>
    </source>
</reference>
<evidence type="ECO:0000313" key="5">
    <source>
        <dbReference type="Proteomes" id="UP000255421"/>
    </source>
</evidence>